<evidence type="ECO:0000313" key="3">
    <source>
        <dbReference type="Proteomes" id="UP001295444"/>
    </source>
</evidence>
<dbReference type="EMBL" id="OW240919">
    <property type="protein sequence ID" value="CAH2312785.1"/>
    <property type="molecule type" value="Genomic_DNA"/>
</dbReference>
<dbReference type="AlphaFoldDB" id="A0AAD1SYE4"/>
<evidence type="ECO:0000256" key="1">
    <source>
        <dbReference type="SAM" id="MobiDB-lite"/>
    </source>
</evidence>
<organism evidence="2 3">
    <name type="scientific">Pelobates cultripes</name>
    <name type="common">Western spadefoot toad</name>
    <dbReference type="NCBI Taxonomy" id="61616"/>
    <lineage>
        <taxon>Eukaryota</taxon>
        <taxon>Metazoa</taxon>
        <taxon>Chordata</taxon>
        <taxon>Craniata</taxon>
        <taxon>Vertebrata</taxon>
        <taxon>Euteleostomi</taxon>
        <taxon>Amphibia</taxon>
        <taxon>Batrachia</taxon>
        <taxon>Anura</taxon>
        <taxon>Pelobatoidea</taxon>
        <taxon>Pelobatidae</taxon>
        <taxon>Pelobates</taxon>
    </lineage>
</organism>
<feature type="compositionally biased region" description="Polar residues" evidence="1">
    <location>
        <begin position="129"/>
        <end position="140"/>
    </location>
</feature>
<gene>
    <name evidence="2" type="ORF">PECUL_23A023513</name>
</gene>
<reference evidence="2" key="1">
    <citation type="submission" date="2022-03" db="EMBL/GenBank/DDBJ databases">
        <authorList>
            <person name="Alioto T."/>
            <person name="Alioto T."/>
            <person name="Gomez Garrido J."/>
        </authorList>
    </citation>
    <scope>NUCLEOTIDE SEQUENCE</scope>
</reference>
<sequence length="140" mass="16687">MKPLSLQYNLFTLDSPSAEDLWRILQEKTQQRLRDVCREQANQNGINTANIFKSFVQRPVMKKVSKKKHDLLYIRQANEFHQDLTILLLNINPLDLENSQREQDFSRYLHSDPFRERSKFSSREWLQNRGHNNKTGNKLS</sequence>
<proteinExistence type="predicted"/>
<dbReference type="Proteomes" id="UP001295444">
    <property type="component" value="Chromosome 08"/>
</dbReference>
<feature type="region of interest" description="Disordered" evidence="1">
    <location>
        <begin position="120"/>
        <end position="140"/>
    </location>
</feature>
<protein>
    <submittedName>
        <fullName evidence="2">Uncharacterized protein</fullName>
    </submittedName>
</protein>
<evidence type="ECO:0000313" key="2">
    <source>
        <dbReference type="EMBL" id="CAH2312785.1"/>
    </source>
</evidence>
<name>A0AAD1SYE4_PELCU</name>
<keyword evidence="3" id="KW-1185">Reference proteome</keyword>
<accession>A0AAD1SYE4</accession>